<dbReference type="STRING" id="48727.SAMN05192555_103138"/>
<evidence type="ECO:0000256" key="1">
    <source>
        <dbReference type="SAM" id="Phobius"/>
    </source>
</evidence>
<protein>
    <submittedName>
        <fullName evidence="2">Uncharacterized protein</fullName>
    </submittedName>
</protein>
<evidence type="ECO:0000313" key="3">
    <source>
        <dbReference type="Proteomes" id="UP000199107"/>
    </source>
</evidence>
<name>A0A1G9IDZ8_9GAMM</name>
<keyword evidence="1" id="KW-0812">Transmembrane</keyword>
<keyword evidence="3" id="KW-1185">Reference proteome</keyword>
<evidence type="ECO:0000313" key="2">
    <source>
        <dbReference type="EMBL" id="SDL23064.1"/>
    </source>
</evidence>
<proteinExistence type="predicted"/>
<dbReference type="Proteomes" id="UP000199107">
    <property type="component" value="Unassembled WGS sequence"/>
</dbReference>
<organism evidence="2 3">
    <name type="scientific">Franzmannia pantelleriensis</name>
    <dbReference type="NCBI Taxonomy" id="48727"/>
    <lineage>
        <taxon>Bacteria</taxon>
        <taxon>Pseudomonadati</taxon>
        <taxon>Pseudomonadota</taxon>
        <taxon>Gammaproteobacteria</taxon>
        <taxon>Oceanospirillales</taxon>
        <taxon>Halomonadaceae</taxon>
        <taxon>Franzmannia</taxon>
    </lineage>
</organism>
<accession>A0A1G9IDZ8</accession>
<keyword evidence="1" id="KW-0472">Membrane</keyword>
<feature type="transmembrane region" description="Helical" evidence="1">
    <location>
        <begin position="522"/>
        <end position="544"/>
    </location>
</feature>
<reference evidence="3" key="1">
    <citation type="submission" date="2016-10" db="EMBL/GenBank/DDBJ databases">
        <authorList>
            <person name="Varghese N."/>
            <person name="Submissions S."/>
        </authorList>
    </citation>
    <scope>NUCLEOTIDE SEQUENCE [LARGE SCALE GENOMIC DNA]</scope>
    <source>
        <strain evidence="3">AAP</strain>
    </source>
</reference>
<dbReference type="EMBL" id="FNGH01000003">
    <property type="protein sequence ID" value="SDL23064.1"/>
    <property type="molecule type" value="Genomic_DNA"/>
</dbReference>
<keyword evidence="1" id="KW-1133">Transmembrane helix</keyword>
<gene>
    <name evidence="2" type="ORF">SAMN05192555_103138</name>
</gene>
<dbReference type="AlphaFoldDB" id="A0A1G9IDZ8"/>
<sequence>MKPRPTKLQVHQVNCFYNYTAGLDVMDVDLLKTATNLLKSGMVQTVCFSDLKCVYLDAEGAVQLEWLRPQGRQWDSRWTVKFSENLPDYTAKDLIFCLELSFHEQRIEGAEARQLPPHLRAALPPVVLERDDWTLPIHPWLKLYSDGIIVISFQLDTTWSNLDEADFIQEVVNLFQNYFNRVWVQADLQRMDAEQIIPCAYERELSIGGQGVIGRKSQKLVKELRRKGRAVLDDSLRKEGQTFEIDGKYWVLHQIAGSEDQAKWEATIDLCRSIYVSAVAGLAVARDRKKGKRPARVQLWQGRPSISLMRFVDQPDSKEKLLKEFGPSISRVLSRSAEIVATPDLPPDMRPFEDYCFHGNRALLLWTWLRATDTPDDAWEDANTQTHILENQARAEHFEYHNLRIARACATASSPPSDEHLIEAYEVLAGAESVIHHSSQAGEITDALYYLLAASGTTGLVESGKEQARWHLDERRYRTEKKRAQIDRWLAGVFGFVGVAGLADLVVQPFLTGAFPDRGDAWTGLTAFALSLVVVGFLTAIIWVTNKLRRE</sequence>
<feature type="transmembrane region" description="Helical" evidence="1">
    <location>
        <begin position="489"/>
        <end position="510"/>
    </location>
</feature>